<evidence type="ECO:0000259" key="2">
    <source>
        <dbReference type="Pfam" id="PF14436"/>
    </source>
</evidence>
<dbReference type="RefSeq" id="WP_353500136.1">
    <property type="nucleotide sequence ID" value="NZ_CP115921.1"/>
</dbReference>
<sequence>MKMTSKWALSLYVLCGSALSSQAFAINCNTLDEWSPTIDGKQVNLHHVFCGEPSKNDRAKGFHAFPKGVKPSNFQSAQPTDAPNTAGVFTLRQIKLEFNGKVYTKSFSSMFPEHCSADQITASIVYSNTTSTGNCSNPSWAQCGMSAPATDVTDGYCNGNDGKPFQVASALLYDDNSKINTGFPIYQP</sequence>
<dbReference type="InterPro" id="IPR029501">
    <property type="entry name" value="EndoU_bac"/>
</dbReference>
<organism evidence="3">
    <name type="scientific">Vibrio chaetopteri</name>
    <dbReference type="NCBI Taxonomy" id="3016528"/>
    <lineage>
        <taxon>Bacteria</taxon>
        <taxon>Pseudomonadati</taxon>
        <taxon>Pseudomonadota</taxon>
        <taxon>Gammaproteobacteria</taxon>
        <taxon>Vibrionales</taxon>
        <taxon>Vibrionaceae</taxon>
        <taxon>Vibrio</taxon>
    </lineage>
</organism>
<dbReference type="EMBL" id="CP115921">
    <property type="protein sequence ID" value="XCD19005.1"/>
    <property type="molecule type" value="Genomic_DNA"/>
</dbReference>
<feature type="chain" id="PRO_5043706215" evidence="1">
    <location>
        <begin position="26"/>
        <end position="188"/>
    </location>
</feature>
<evidence type="ECO:0000313" key="3">
    <source>
        <dbReference type="EMBL" id="XCD19005.1"/>
    </source>
</evidence>
<dbReference type="Pfam" id="PF14436">
    <property type="entry name" value="EndoU_bacteria"/>
    <property type="match status" value="1"/>
</dbReference>
<dbReference type="AlphaFoldDB" id="A0AAU8BRH5"/>
<keyword evidence="1" id="KW-0732">Signal</keyword>
<reference evidence="3" key="1">
    <citation type="submission" date="2023-01" db="EMBL/GenBank/DDBJ databases">
        <title>Vibrio sp. CB1-14 genome sequencing.</title>
        <authorList>
            <person name="Otstavnykh N."/>
            <person name="Isaeva M."/>
            <person name="Meleshko D."/>
        </authorList>
    </citation>
    <scope>NUCLEOTIDE SEQUENCE</scope>
    <source>
        <strain evidence="3">CB1-14</strain>
    </source>
</reference>
<feature type="domain" description="Bacterial EndoU nuclease" evidence="2">
    <location>
        <begin position="44"/>
        <end position="150"/>
    </location>
</feature>
<dbReference type="GO" id="GO:0004519">
    <property type="term" value="F:endonuclease activity"/>
    <property type="evidence" value="ECO:0007669"/>
    <property type="project" value="InterPro"/>
</dbReference>
<accession>A0AAU8BRH5</accession>
<protein>
    <submittedName>
        <fullName evidence="3">EndoU domain-containing protein</fullName>
    </submittedName>
</protein>
<feature type="signal peptide" evidence="1">
    <location>
        <begin position="1"/>
        <end position="25"/>
    </location>
</feature>
<evidence type="ECO:0000256" key="1">
    <source>
        <dbReference type="SAM" id="SignalP"/>
    </source>
</evidence>
<proteinExistence type="predicted"/>
<dbReference type="KEGG" id="vck:PG915_19910"/>
<name>A0AAU8BRH5_9VIBR</name>
<gene>
    <name evidence="3" type="ORF">PG915_19910</name>
</gene>